<dbReference type="AlphaFoldDB" id="A0A226HHC0"/>
<dbReference type="Pfam" id="PF00027">
    <property type="entry name" value="cNMP_binding"/>
    <property type="match status" value="1"/>
</dbReference>
<dbReference type="Proteomes" id="UP000198345">
    <property type="component" value="Unassembled WGS sequence"/>
</dbReference>
<keyword evidence="3" id="KW-1185">Reference proteome</keyword>
<accession>A0A226HHC0</accession>
<protein>
    <recommendedName>
        <fullName evidence="1">Cyclic nucleotide-binding domain-containing protein</fullName>
    </recommendedName>
</protein>
<evidence type="ECO:0000313" key="2">
    <source>
        <dbReference type="EMBL" id="OXA93504.1"/>
    </source>
</evidence>
<dbReference type="EMBL" id="MUGW01000013">
    <property type="protein sequence ID" value="OXA93504.1"/>
    <property type="molecule type" value="Genomic_DNA"/>
</dbReference>
<dbReference type="RefSeq" id="WP_089049069.1">
    <property type="nucleotide sequence ID" value="NZ_FXTV01000014.1"/>
</dbReference>
<name>A0A226HHC0_9FLAO</name>
<organism evidence="2 3">
    <name type="scientific">Flavobacterium hercynium</name>
    <dbReference type="NCBI Taxonomy" id="387094"/>
    <lineage>
        <taxon>Bacteria</taxon>
        <taxon>Pseudomonadati</taxon>
        <taxon>Bacteroidota</taxon>
        <taxon>Flavobacteriia</taxon>
        <taxon>Flavobacteriales</taxon>
        <taxon>Flavobacteriaceae</taxon>
        <taxon>Flavobacterium</taxon>
    </lineage>
</organism>
<dbReference type="InterPro" id="IPR014710">
    <property type="entry name" value="RmlC-like_jellyroll"/>
</dbReference>
<reference evidence="2 3" key="1">
    <citation type="submission" date="2016-11" db="EMBL/GenBank/DDBJ databases">
        <title>Whole genomes of Flavobacteriaceae.</title>
        <authorList>
            <person name="Stine C."/>
            <person name="Li C."/>
            <person name="Tadesse D."/>
        </authorList>
    </citation>
    <scope>NUCLEOTIDE SEQUENCE [LARGE SCALE GENOMIC DNA]</scope>
    <source>
        <strain evidence="2 3">DSM 18292</strain>
    </source>
</reference>
<evidence type="ECO:0000259" key="1">
    <source>
        <dbReference type="PROSITE" id="PS50042"/>
    </source>
</evidence>
<feature type="domain" description="Cyclic nucleotide-binding" evidence="1">
    <location>
        <begin position="35"/>
        <end position="119"/>
    </location>
</feature>
<dbReference type="CDD" id="cd00038">
    <property type="entry name" value="CAP_ED"/>
    <property type="match status" value="1"/>
</dbReference>
<proteinExistence type="predicted"/>
<comment type="caution">
    <text evidence="2">The sequence shown here is derived from an EMBL/GenBank/DDBJ whole genome shotgun (WGS) entry which is preliminary data.</text>
</comment>
<dbReference type="InterPro" id="IPR000595">
    <property type="entry name" value="cNMP-bd_dom"/>
</dbReference>
<dbReference type="Gene3D" id="2.60.120.10">
    <property type="entry name" value="Jelly Rolls"/>
    <property type="match status" value="1"/>
</dbReference>
<gene>
    <name evidence="2" type="ORF">B0A66_06650</name>
</gene>
<dbReference type="PROSITE" id="PS50042">
    <property type="entry name" value="CNMP_BINDING_3"/>
    <property type="match status" value="1"/>
</dbReference>
<dbReference type="OrthoDB" id="680421at2"/>
<dbReference type="InterPro" id="IPR018490">
    <property type="entry name" value="cNMP-bd_dom_sf"/>
</dbReference>
<sequence>MTDQAHIGNPLIQQLSKYGYLSDEAVKEIDRRTNYFLKKKNEHFLKEGQNLSSYFVIAKGIIRVYFRRNEKEVNAWFGEENQIFGSILPIYANKPSFENIQFLEDSEIYAISSDDLNELYRLYPELNLIGRKIAEEVCIILEERAVSLHTESATERYETLIKQQPNLLNRINLGHIASYLGITQETLSRIRKL</sequence>
<evidence type="ECO:0000313" key="3">
    <source>
        <dbReference type="Proteomes" id="UP000198345"/>
    </source>
</evidence>
<dbReference type="SUPFAM" id="SSF51206">
    <property type="entry name" value="cAMP-binding domain-like"/>
    <property type="match status" value="1"/>
</dbReference>